<dbReference type="FunFam" id="1.10.8.10:FF:000002">
    <property type="entry name" value="UV excision repair protein RAD23 homolog"/>
    <property type="match status" value="1"/>
</dbReference>
<dbReference type="InterPro" id="IPR004806">
    <property type="entry name" value="Rad23"/>
</dbReference>
<dbReference type="GO" id="GO:0006289">
    <property type="term" value="P:nucleotide-excision repair"/>
    <property type="evidence" value="ECO:0007669"/>
    <property type="project" value="UniProtKB-UniRule"/>
</dbReference>
<dbReference type="PRINTS" id="PR01839">
    <property type="entry name" value="RAD23PROTEIN"/>
</dbReference>
<dbReference type="SMART" id="SM00213">
    <property type="entry name" value="UBQ"/>
    <property type="match status" value="1"/>
</dbReference>
<dbReference type="Gene3D" id="3.10.20.90">
    <property type="entry name" value="Phosphatidylinositol 3-kinase Catalytic Subunit, Chain A, domain 1"/>
    <property type="match status" value="1"/>
</dbReference>
<dbReference type="GO" id="GO:0005654">
    <property type="term" value="C:nucleoplasm"/>
    <property type="evidence" value="ECO:0007669"/>
    <property type="project" value="TreeGrafter"/>
</dbReference>
<dbReference type="Gene3D" id="1.10.8.10">
    <property type="entry name" value="DNA helicase RuvA subunit, C-terminal domain"/>
    <property type="match status" value="2"/>
</dbReference>
<dbReference type="SUPFAM" id="SSF101238">
    <property type="entry name" value="XPC-binding domain"/>
    <property type="match status" value="1"/>
</dbReference>
<dbReference type="Pfam" id="PF00627">
    <property type="entry name" value="UBA"/>
    <property type="match status" value="2"/>
</dbReference>
<dbReference type="InterPro" id="IPR000626">
    <property type="entry name" value="Ubiquitin-like_dom"/>
</dbReference>
<keyword evidence="5" id="KW-0963">Cytoplasm</keyword>
<dbReference type="PANTHER" id="PTHR10621:SF0">
    <property type="entry name" value="UV EXCISION REPAIR PROTEIN RAD23"/>
    <property type="match status" value="1"/>
</dbReference>
<dbReference type="SMART" id="SM00727">
    <property type="entry name" value="STI1"/>
    <property type="match status" value="1"/>
</dbReference>
<dbReference type="NCBIfam" id="TIGR00601">
    <property type="entry name" value="rad23"/>
    <property type="match status" value="1"/>
</dbReference>
<feature type="region of interest" description="Disordered" evidence="6">
    <location>
        <begin position="77"/>
        <end position="149"/>
    </location>
</feature>
<evidence type="ECO:0000256" key="2">
    <source>
        <dbReference type="ARBA" id="ARBA00022763"/>
    </source>
</evidence>
<keyword evidence="4 5" id="KW-0539">Nucleus</keyword>
<dbReference type="GO" id="GO:0031593">
    <property type="term" value="F:polyubiquitin modification-dependent protein binding"/>
    <property type="evidence" value="ECO:0007669"/>
    <property type="project" value="UniProtKB-UniRule"/>
</dbReference>
<dbReference type="GO" id="GO:0070628">
    <property type="term" value="F:proteasome binding"/>
    <property type="evidence" value="ECO:0007669"/>
    <property type="project" value="TreeGrafter"/>
</dbReference>
<dbReference type="AlphaFoldDB" id="A0A7R9KXX2"/>
<proteinExistence type="inferred from homology"/>
<comment type="similarity">
    <text evidence="5">Belongs to the RAD23 family.</text>
</comment>
<evidence type="ECO:0000256" key="1">
    <source>
        <dbReference type="ARBA" id="ARBA00022737"/>
    </source>
</evidence>
<evidence type="ECO:0000259" key="7">
    <source>
        <dbReference type="PROSITE" id="PS50030"/>
    </source>
</evidence>
<dbReference type="InterPro" id="IPR009060">
    <property type="entry name" value="UBA-like_sf"/>
</dbReference>
<feature type="domain" description="UBA" evidence="7">
    <location>
        <begin position="332"/>
        <end position="372"/>
    </location>
</feature>
<feature type="compositionally biased region" description="Low complexity" evidence="6">
    <location>
        <begin position="77"/>
        <end position="112"/>
    </location>
</feature>
<dbReference type="InterPro" id="IPR029071">
    <property type="entry name" value="Ubiquitin-like_domsf"/>
</dbReference>
<evidence type="ECO:0000313" key="10">
    <source>
        <dbReference type="Proteomes" id="UP000759131"/>
    </source>
</evidence>
<protein>
    <recommendedName>
        <fullName evidence="5">UV excision repair protein RAD23</fullName>
    </recommendedName>
</protein>
<evidence type="ECO:0000256" key="5">
    <source>
        <dbReference type="RuleBase" id="RU367049"/>
    </source>
</evidence>
<comment type="function">
    <text evidence="5">Multiubiquitin chain receptor involved in modulation of proteasomal degradation. Involved in nucleotide excision repair.</text>
</comment>
<dbReference type="Pfam" id="PF09280">
    <property type="entry name" value="XPC-binding"/>
    <property type="match status" value="1"/>
</dbReference>
<keyword evidence="1" id="KW-0677">Repeat</keyword>
<dbReference type="GO" id="GO:0003684">
    <property type="term" value="F:damaged DNA binding"/>
    <property type="evidence" value="ECO:0007669"/>
    <property type="project" value="UniProtKB-UniRule"/>
</dbReference>
<dbReference type="PROSITE" id="PS50053">
    <property type="entry name" value="UBIQUITIN_2"/>
    <property type="match status" value="1"/>
</dbReference>
<evidence type="ECO:0000256" key="3">
    <source>
        <dbReference type="ARBA" id="ARBA00023204"/>
    </source>
</evidence>
<dbReference type="EMBL" id="CAJPIZ010009218">
    <property type="protein sequence ID" value="CAG2111693.1"/>
    <property type="molecule type" value="Genomic_DNA"/>
</dbReference>
<dbReference type="SUPFAM" id="SSF46934">
    <property type="entry name" value="UBA-like"/>
    <property type="match status" value="2"/>
</dbReference>
<evidence type="ECO:0000259" key="8">
    <source>
        <dbReference type="PROSITE" id="PS50053"/>
    </source>
</evidence>
<dbReference type="Gene3D" id="1.10.10.540">
    <property type="entry name" value="XPC-binding domain"/>
    <property type="match status" value="1"/>
</dbReference>
<dbReference type="OrthoDB" id="419317at2759"/>
<dbReference type="InterPro" id="IPR015940">
    <property type="entry name" value="UBA"/>
</dbReference>
<keyword evidence="10" id="KW-1185">Reference proteome</keyword>
<organism evidence="9">
    <name type="scientific">Medioppia subpectinata</name>
    <dbReference type="NCBI Taxonomy" id="1979941"/>
    <lineage>
        <taxon>Eukaryota</taxon>
        <taxon>Metazoa</taxon>
        <taxon>Ecdysozoa</taxon>
        <taxon>Arthropoda</taxon>
        <taxon>Chelicerata</taxon>
        <taxon>Arachnida</taxon>
        <taxon>Acari</taxon>
        <taxon>Acariformes</taxon>
        <taxon>Sarcoptiformes</taxon>
        <taxon>Oribatida</taxon>
        <taxon>Brachypylina</taxon>
        <taxon>Oppioidea</taxon>
        <taxon>Oppiidae</taxon>
        <taxon>Medioppia</taxon>
    </lineage>
</organism>
<sequence>MLITLKTLQQQTFKIEIDPNATVKQLKEKIQTERGDEYCIEWQKLIYAGKILSDENQLKDYEMDEKKFVVVMIAKPKQSTTPSTPPTDSSTPIPSTASTTTTTASTAAATSEAKTDKTSDAGSTSQKETTASTTAATSAPSATSSTGVSAAESNIVLGEDYQKMVKQMMEMGYERDAVEKALKASFNNPDRAVEYLLTGFPTELSEPSQAPEAQEALGGGIGGGAEPAVGDENPLEFLRSQPQFQQMRQVIQQNPQLLNAVMQQIGQNNPQLLQLITQNQEAFVRMLNEPSAASGTPGSGQAAAAAAAAAPAAGGAPQSNLESLIGSAQVTPQDKEAIDRLKALGFPEYLVVQAYFACDKNENMAANFLLSQGFDD</sequence>
<dbReference type="EMBL" id="OC863793">
    <property type="protein sequence ID" value="CAD7631263.1"/>
    <property type="molecule type" value="Genomic_DNA"/>
</dbReference>
<evidence type="ECO:0000256" key="6">
    <source>
        <dbReference type="SAM" id="MobiDB-lite"/>
    </source>
</evidence>
<comment type="subcellular location">
    <subcellularLocation>
        <location evidence="5">Nucleus</location>
    </subcellularLocation>
    <subcellularLocation>
        <location evidence="5">Cytoplasm</location>
    </subcellularLocation>
</comment>
<evidence type="ECO:0000256" key="4">
    <source>
        <dbReference type="ARBA" id="ARBA00023242"/>
    </source>
</evidence>
<dbReference type="SUPFAM" id="SSF54236">
    <property type="entry name" value="Ubiquitin-like"/>
    <property type="match status" value="1"/>
</dbReference>
<dbReference type="GO" id="GO:0043130">
    <property type="term" value="F:ubiquitin binding"/>
    <property type="evidence" value="ECO:0007669"/>
    <property type="project" value="UniProtKB-UniRule"/>
</dbReference>
<gene>
    <name evidence="9" type="ORF">OSB1V03_LOCUS11672</name>
</gene>
<dbReference type="Proteomes" id="UP000759131">
    <property type="component" value="Unassembled WGS sequence"/>
</dbReference>
<accession>A0A7R9KXX2</accession>
<dbReference type="Pfam" id="PF00240">
    <property type="entry name" value="ubiquitin"/>
    <property type="match status" value="1"/>
</dbReference>
<dbReference type="CDD" id="cd01805">
    <property type="entry name" value="Ubl_Rad23"/>
    <property type="match status" value="1"/>
</dbReference>
<dbReference type="FunFam" id="1.10.8.10:FF:000003">
    <property type="entry name" value="UV excision repair protein RAD23 homolog"/>
    <property type="match status" value="1"/>
</dbReference>
<dbReference type="GO" id="GO:0043161">
    <property type="term" value="P:proteasome-mediated ubiquitin-dependent protein catabolic process"/>
    <property type="evidence" value="ECO:0007669"/>
    <property type="project" value="UniProtKB-UniRule"/>
</dbReference>
<evidence type="ECO:0000313" key="9">
    <source>
        <dbReference type="EMBL" id="CAD7631263.1"/>
    </source>
</evidence>
<dbReference type="GO" id="GO:0005829">
    <property type="term" value="C:cytosol"/>
    <property type="evidence" value="ECO:0007669"/>
    <property type="project" value="TreeGrafter"/>
</dbReference>
<name>A0A7R9KXX2_9ACAR</name>
<keyword evidence="3 5" id="KW-0234">DNA repair</keyword>
<dbReference type="PANTHER" id="PTHR10621">
    <property type="entry name" value="UV EXCISION REPAIR PROTEIN RAD23"/>
    <property type="match status" value="1"/>
</dbReference>
<keyword evidence="2 5" id="KW-0227">DNA damage</keyword>
<feature type="domain" description="Ubiquitin-like" evidence="8">
    <location>
        <begin position="1"/>
        <end position="78"/>
    </location>
</feature>
<feature type="domain" description="UBA" evidence="7">
    <location>
        <begin position="159"/>
        <end position="199"/>
    </location>
</feature>
<dbReference type="PROSITE" id="PS50030">
    <property type="entry name" value="UBA"/>
    <property type="match status" value="2"/>
</dbReference>
<reference evidence="9" key="1">
    <citation type="submission" date="2020-11" db="EMBL/GenBank/DDBJ databases">
        <authorList>
            <person name="Tran Van P."/>
        </authorList>
    </citation>
    <scope>NUCLEOTIDE SEQUENCE</scope>
</reference>
<dbReference type="FunFam" id="1.10.10.540:FF:000001">
    <property type="entry name" value="UV excision repair protein RAD23 B"/>
    <property type="match status" value="1"/>
</dbReference>
<dbReference type="InterPro" id="IPR015360">
    <property type="entry name" value="XPC-bd"/>
</dbReference>
<feature type="compositionally biased region" description="Low complexity" evidence="6">
    <location>
        <begin position="123"/>
        <end position="149"/>
    </location>
</feature>
<dbReference type="SMART" id="SM00165">
    <property type="entry name" value="UBA"/>
    <property type="match status" value="2"/>
</dbReference>
<dbReference type="InterPro" id="IPR006636">
    <property type="entry name" value="STI1_HS-bd"/>
</dbReference>
<dbReference type="FunFam" id="3.10.20.90:FF:000254">
    <property type="entry name" value="UV excision repair protein Rad23"/>
    <property type="match status" value="1"/>
</dbReference>
<dbReference type="CDD" id="cd14427">
    <property type="entry name" value="UBA2_HR23A"/>
    <property type="match status" value="1"/>
</dbReference>
<dbReference type="InterPro" id="IPR036353">
    <property type="entry name" value="XPC-bd_sf"/>
</dbReference>